<accession>A0A6G1WPK5</accession>
<feature type="transmembrane region" description="Helical" evidence="6">
    <location>
        <begin position="128"/>
        <end position="145"/>
    </location>
</feature>
<evidence type="ECO:0000313" key="7">
    <source>
        <dbReference type="EMBL" id="MQW71658.1"/>
    </source>
</evidence>
<keyword evidence="3 6" id="KW-0812">Transmembrane</keyword>
<keyword evidence="5 6" id="KW-0472">Membrane</keyword>
<feature type="transmembrane region" description="Helical" evidence="6">
    <location>
        <begin position="166"/>
        <end position="190"/>
    </location>
</feature>
<evidence type="ECO:0000256" key="5">
    <source>
        <dbReference type="ARBA" id="ARBA00023136"/>
    </source>
</evidence>
<evidence type="ECO:0000256" key="4">
    <source>
        <dbReference type="ARBA" id="ARBA00022989"/>
    </source>
</evidence>
<comment type="caution">
    <text evidence="7">The sequence shown here is derived from an EMBL/GenBank/DDBJ whole genome shotgun (WGS) entry which is preliminary data.</text>
</comment>
<keyword evidence="2" id="KW-1003">Cell membrane</keyword>
<evidence type="ECO:0000256" key="1">
    <source>
        <dbReference type="ARBA" id="ARBA00004651"/>
    </source>
</evidence>
<organism evidence="7">
    <name type="scientific">Sinorhizobium medicae</name>
    <dbReference type="NCBI Taxonomy" id="110321"/>
    <lineage>
        <taxon>Bacteria</taxon>
        <taxon>Pseudomonadati</taxon>
        <taxon>Pseudomonadota</taxon>
        <taxon>Alphaproteobacteria</taxon>
        <taxon>Hyphomicrobiales</taxon>
        <taxon>Rhizobiaceae</taxon>
        <taxon>Sinorhizobium/Ensifer group</taxon>
        <taxon>Sinorhizobium</taxon>
    </lineage>
</organism>
<reference evidence="7" key="1">
    <citation type="journal article" date="2013" name="Genome Biol.">
        <title>Comparative genomics of the core and accessory genomes of 48 Sinorhizobium strains comprising five genospecies.</title>
        <authorList>
            <person name="Sugawara M."/>
            <person name="Epstein B."/>
            <person name="Badgley B.D."/>
            <person name="Unno T."/>
            <person name="Xu L."/>
            <person name="Reese J."/>
            <person name="Gyaneshwar P."/>
            <person name="Denny R."/>
            <person name="Mudge J."/>
            <person name="Bharti A.K."/>
            <person name="Farmer A.D."/>
            <person name="May G.D."/>
            <person name="Woodward J.E."/>
            <person name="Medigue C."/>
            <person name="Vallenet D."/>
            <person name="Lajus A."/>
            <person name="Rouy Z."/>
            <person name="Martinez-Vaz B."/>
            <person name="Tiffin P."/>
            <person name="Young N.D."/>
            <person name="Sadowsky M.J."/>
        </authorList>
    </citation>
    <scope>NUCLEOTIDE SEQUENCE</scope>
    <source>
        <strain evidence="7">M1</strain>
    </source>
</reference>
<dbReference type="Pfam" id="PF02653">
    <property type="entry name" value="BPD_transp_2"/>
    <property type="match status" value="1"/>
</dbReference>
<feature type="transmembrane region" description="Helical" evidence="6">
    <location>
        <begin position="222"/>
        <end position="241"/>
    </location>
</feature>
<protein>
    <submittedName>
        <fullName evidence="7">ABC transporter permease</fullName>
    </submittedName>
</protein>
<dbReference type="CDD" id="cd06579">
    <property type="entry name" value="TM_PBP1_transp_AraH_like"/>
    <property type="match status" value="1"/>
</dbReference>
<keyword evidence="4 6" id="KW-1133">Transmembrane helix</keyword>
<feature type="transmembrane region" description="Helical" evidence="6">
    <location>
        <begin position="102"/>
        <end position="122"/>
    </location>
</feature>
<name>A0A6G1WPK5_9HYPH</name>
<feature type="transmembrane region" description="Helical" evidence="6">
    <location>
        <begin position="301"/>
        <end position="320"/>
    </location>
</feature>
<dbReference type="GO" id="GO:0022857">
    <property type="term" value="F:transmembrane transporter activity"/>
    <property type="evidence" value="ECO:0007669"/>
    <property type="project" value="InterPro"/>
</dbReference>
<feature type="transmembrane region" description="Helical" evidence="6">
    <location>
        <begin position="78"/>
        <end position="95"/>
    </location>
</feature>
<evidence type="ECO:0000256" key="2">
    <source>
        <dbReference type="ARBA" id="ARBA00022475"/>
    </source>
</evidence>
<dbReference type="PANTHER" id="PTHR32196:SF72">
    <property type="entry name" value="RIBOSE IMPORT PERMEASE PROTEIN RBSC"/>
    <property type="match status" value="1"/>
</dbReference>
<comment type="subcellular location">
    <subcellularLocation>
        <location evidence="1">Cell membrane</location>
        <topology evidence="1">Multi-pass membrane protein</topology>
    </subcellularLocation>
</comment>
<evidence type="ECO:0000256" key="6">
    <source>
        <dbReference type="SAM" id="Phobius"/>
    </source>
</evidence>
<dbReference type="PANTHER" id="PTHR32196">
    <property type="entry name" value="ABC TRANSPORTER PERMEASE PROTEIN YPHD-RELATED-RELATED"/>
    <property type="match status" value="1"/>
</dbReference>
<feature type="transmembrane region" description="Helical" evidence="6">
    <location>
        <begin position="22"/>
        <end position="40"/>
    </location>
</feature>
<dbReference type="GO" id="GO:0005886">
    <property type="term" value="C:plasma membrane"/>
    <property type="evidence" value="ECO:0007669"/>
    <property type="project" value="UniProtKB-SubCell"/>
</dbReference>
<evidence type="ECO:0000256" key="3">
    <source>
        <dbReference type="ARBA" id="ARBA00022692"/>
    </source>
</evidence>
<sequence length="324" mass="33794">MRAAVQDKQGAALRLLPSLKGATGPLIGLIVLCLFLTFATDKFLSVRNFLNVLDQITVLGVMAVGMTFVILIGGIDLAVGSVMALAMMVLGYLHVVAGVPMWLAIPLALAAASLNGLIAGLLITRFNVPAFIATLAMMSITRGLANMVTDGQQIIGFPAWFNMMAIVRFGGFLTLTVAVMIVVFIVGLLYQRYRHGGRVLYAVGGNAEVARLAGIDVQRATVLVYVVCSFLAGLSGMVLAARLDSVQPSSGVSYELDAIAAVVIGGTSLSGGTGGIGGTIIGVLIIGVLRNGLNLLSVSPFMQQVIIGAVIVLAVTAETYRKRK</sequence>
<dbReference type="InterPro" id="IPR001851">
    <property type="entry name" value="ABC_transp_permease"/>
</dbReference>
<dbReference type="EMBL" id="WISB01000123">
    <property type="protein sequence ID" value="MQW71658.1"/>
    <property type="molecule type" value="Genomic_DNA"/>
</dbReference>
<dbReference type="RefSeq" id="WP_153317178.1">
    <property type="nucleotide sequence ID" value="NZ_WISB01000123.1"/>
</dbReference>
<proteinExistence type="predicted"/>
<gene>
    <name evidence="7" type="ORF">GHJ91_21515</name>
</gene>
<feature type="transmembrane region" description="Helical" evidence="6">
    <location>
        <begin position="262"/>
        <end position="289"/>
    </location>
</feature>
<dbReference type="AlphaFoldDB" id="A0A6G1WPK5"/>
<feature type="transmembrane region" description="Helical" evidence="6">
    <location>
        <begin position="52"/>
        <end position="72"/>
    </location>
</feature>